<dbReference type="SUPFAM" id="SSF103473">
    <property type="entry name" value="MFS general substrate transporter"/>
    <property type="match status" value="1"/>
</dbReference>
<feature type="transmembrane region" description="Helical" evidence="6">
    <location>
        <begin position="586"/>
        <end position="604"/>
    </location>
</feature>
<feature type="transmembrane region" description="Helical" evidence="6">
    <location>
        <begin position="451"/>
        <end position="469"/>
    </location>
</feature>
<feature type="transmembrane region" description="Helical" evidence="6">
    <location>
        <begin position="346"/>
        <end position="367"/>
    </location>
</feature>
<comment type="subcellular location">
    <subcellularLocation>
        <location evidence="1">Membrane</location>
        <topology evidence="1">Multi-pass membrane protein</topology>
    </subcellularLocation>
</comment>
<dbReference type="InterPro" id="IPR020846">
    <property type="entry name" value="MFS_dom"/>
</dbReference>
<keyword evidence="2 6" id="KW-0812">Transmembrane</keyword>
<dbReference type="Gene3D" id="1.20.1250.20">
    <property type="entry name" value="MFS general substrate transporter like domains"/>
    <property type="match status" value="2"/>
</dbReference>
<evidence type="ECO:0000256" key="5">
    <source>
        <dbReference type="SAM" id="MobiDB-lite"/>
    </source>
</evidence>
<dbReference type="CDD" id="cd17318">
    <property type="entry name" value="MFS_SLC17"/>
    <property type="match status" value="1"/>
</dbReference>
<name>A0ABM4B7T0_HYDVU</name>
<dbReference type="PANTHER" id="PTHR11662">
    <property type="entry name" value="SOLUTE CARRIER FAMILY 17"/>
    <property type="match status" value="1"/>
</dbReference>
<dbReference type="InterPro" id="IPR050382">
    <property type="entry name" value="MFS_Na/Anion_cotransporter"/>
</dbReference>
<evidence type="ECO:0000256" key="1">
    <source>
        <dbReference type="ARBA" id="ARBA00004141"/>
    </source>
</evidence>
<feature type="transmembrane region" description="Helical" evidence="6">
    <location>
        <begin position="490"/>
        <end position="509"/>
    </location>
</feature>
<evidence type="ECO:0000256" key="6">
    <source>
        <dbReference type="SAM" id="Phobius"/>
    </source>
</evidence>
<feature type="transmembrane region" description="Helical" evidence="6">
    <location>
        <begin position="318"/>
        <end position="340"/>
    </location>
</feature>
<feature type="transmembrane region" description="Helical" evidence="6">
    <location>
        <begin position="258"/>
        <end position="276"/>
    </location>
</feature>
<sequence>MKFKAKMMHRGSVKQKSSANEDKHVEACNTEGDRDVFTNSSEKTYEKEKHFESCQNVVNENLPLDRRKFSKSSVPNPENNYNFETLESINNDKNISSHTKYASNHNHINHSLTSLKSCNTTESDILHLKGKTNTARVKLQTSFNTTTSLPFEQSIEEQDLRTQVGQCGCMSKRYVLAILSFFGFFNVYCLRVDLSVALVAMTNNHTRVMFNGTEYLVAPEFNWSTQLQGHILSAFYYGYLLTQIPGGYIAARFGGKNLFGIAILFSAVLTLMTPMASRSHWIWLFLLRLIEGLCEGCIYPAMYALWSRWAPPMERAKLVTIPHSGSYAGSVAGTLIAGYLCELCGWAWVFYLFGLLALMWVAVWMIMISDSPEEDNHISTEEKNMILKSLEEDQTSQLLKGSLPWQKIITSMPFLAILVAHTCEGWGFGTMQTGLPKFLSEAMNFRISKTGEYTATLYLVMGINVFLSGQLADFIRQRCYLSVTTTRKSFTVIGFLANAVAFIISMYMFSPEGAVVVIIVGAGIETLAWAGFGINHLDIAPRYASVLFGITNTCATVPNILSPILVGVLTDLGEAGSGGRQHWDRVFYISAAMFLFGALFYGFFASGERQSWAADNSDESLEKKVIDQTEQNENTAQTKSK</sequence>
<organism evidence="8 9">
    <name type="scientific">Hydra vulgaris</name>
    <name type="common">Hydra</name>
    <name type="synonym">Hydra attenuata</name>
    <dbReference type="NCBI Taxonomy" id="6087"/>
    <lineage>
        <taxon>Eukaryota</taxon>
        <taxon>Metazoa</taxon>
        <taxon>Cnidaria</taxon>
        <taxon>Hydrozoa</taxon>
        <taxon>Hydroidolina</taxon>
        <taxon>Anthoathecata</taxon>
        <taxon>Aplanulata</taxon>
        <taxon>Hydridae</taxon>
        <taxon>Hydra</taxon>
    </lineage>
</organism>
<feature type="transmembrane region" description="Helical" evidence="6">
    <location>
        <begin position="515"/>
        <end position="534"/>
    </location>
</feature>
<evidence type="ECO:0000313" key="9">
    <source>
        <dbReference type="RefSeq" id="XP_065644923.1"/>
    </source>
</evidence>
<feature type="transmembrane region" description="Helical" evidence="6">
    <location>
        <begin position="231"/>
        <end position="251"/>
    </location>
</feature>
<evidence type="ECO:0000259" key="7">
    <source>
        <dbReference type="PROSITE" id="PS50850"/>
    </source>
</evidence>
<reference evidence="8" key="1">
    <citation type="submission" date="2025-05" db="UniProtKB">
        <authorList>
            <consortium name="RefSeq"/>
        </authorList>
    </citation>
    <scope>NUCLEOTIDE SEQUENCE [LARGE SCALE GENOMIC DNA]</scope>
</reference>
<keyword evidence="8" id="KW-1185">Reference proteome</keyword>
<dbReference type="PROSITE" id="PS50850">
    <property type="entry name" value="MFS"/>
    <property type="match status" value="1"/>
</dbReference>
<keyword evidence="4 6" id="KW-0472">Membrane</keyword>
<keyword evidence="3 6" id="KW-1133">Transmembrane helix</keyword>
<evidence type="ECO:0000256" key="3">
    <source>
        <dbReference type="ARBA" id="ARBA00022989"/>
    </source>
</evidence>
<feature type="compositionally biased region" description="Basic residues" evidence="5">
    <location>
        <begin position="1"/>
        <end position="13"/>
    </location>
</feature>
<evidence type="ECO:0000256" key="4">
    <source>
        <dbReference type="ARBA" id="ARBA00023136"/>
    </source>
</evidence>
<reference evidence="9" key="2">
    <citation type="submission" date="2025-08" db="UniProtKB">
        <authorList>
            <consortium name="RefSeq"/>
        </authorList>
    </citation>
    <scope>IDENTIFICATION</scope>
</reference>
<gene>
    <name evidence="9" type="primary">LOC100201979</name>
</gene>
<feature type="transmembrane region" description="Helical" evidence="6">
    <location>
        <begin position="546"/>
        <end position="566"/>
    </location>
</feature>
<accession>A0ABM4B7T0</accession>
<feature type="domain" description="Major facilitator superfamily (MFS) profile" evidence="7">
    <location>
        <begin position="172"/>
        <end position="609"/>
    </location>
</feature>
<evidence type="ECO:0000313" key="8">
    <source>
        <dbReference type="Proteomes" id="UP001652625"/>
    </source>
</evidence>
<dbReference type="InterPro" id="IPR036259">
    <property type="entry name" value="MFS_trans_sf"/>
</dbReference>
<feature type="transmembrane region" description="Helical" evidence="6">
    <location>
        <begin position="174"/>
        <end position="201"/>
    </location>
</feature>
<protein>
    <submittedName>
        <fullName evidence="9">Sialin</fullName>
    </submittedName>
</protein>
<dbReference type="PANTHER" id="PTHR11662:SF399">
    <property type="entry name" value="FI19708P1-RELATED"/>
    <property type="match status" value="1"/>
</dbReference>
<dbReference type="Proteomes" id="UP001652625">
    <property type="component" value="Chromosome 01"/>
</dbReference>
<dbReference type="Pfam" id="PF07690">
    <property type="entry name" value="MFS_1"/>
    <property type="match status" value="1"/>
</dbReference>
<feature type="region of interest" description="Disordered" evidence="5">
    <location>
        <begin position="1"/>
        <end position="24"/>
    </location>
</feature>
<dbReference type="GeneID" id="100201979"/>
<dbReference type="RefSeq" id="XP_065644923.1">
    <property type="nucleotide sequence ID" value="XM_065788851.1"/>
</dbReference>
<evidence type="ECO:0000256" key="2">
    <source>
        <dbReference type="ARBA" id="ARBA00022692"/>
    </source>
</evidence>
<dbReference type="InterPro" id="IPR011701">
    <property type="entry name" value="MFS"/>
</dbReference>
<proteinExistence type="predicted"/>